<sequence>MKWTLLYEEIEINMTESFAQLFEESLKDLETRLGSIVNGTVVAIEKGFVYVDAGLKSEARIPAEEFQNAQGELEVSVGDIVNVALDAVEDGFGETKLSREKAVRHESWIELEKAYEEQATVVGLINGKVKGGFTVELNGVRAFLPGSLVDTRPVRDTLHLEGKELEFKVIKLDQKRNNVVVSRRAVIESENSQEREQVLESLAEGAEVKGIVKNLTDYGAFVDLGGVDGLLHITDMAWKRVKHPSEIVNVGDEIAVKVLKFDKDRTRVSLGLKQLGQDPWVEIAQNHPVNSKLSGKVTNLTDYGCFVEILEGVEGLVHVSEMDWTNKNIHPSKVVSLGDEVEVMVLEIDEERRRISLGLKQCKPNPWLQFADTHNKNDKVVGKIKSITDFGIFIGLEGGIDGLVHLSDISWNVSGEEAVRNYKKGDEVEAVVLQVDSAKERISLGIKQLEEDPFNNFVATNKKGAVLSAKVVEADNKGAKVELEGGVEGYIRAADLTSEVNAGDVVEAKYTGVDRKARIVHLSVRAKDQAEEATAMANVNNKQEEVAIPNAMAEAFKAAKGE</sequence>
<dbReference type="GO" id="GO:0003729">
    <property type="term" value="F:mRNA binding"/>
    <property type="evidence" value="ECO:0007669"/>
    <property type="project" value="TreeGrafter"/>
</dbReference>
<gene>
    <name evidence="8" type="ORF">EV697_101198</name>
</gene>
<evidence type="ECO:0000259" key="7">
    <source>
        <dbReference type="PROSITE" id="PS50126"/>
    </source>
</evidence>
<dbReference type="CDD" id="cd05688">
    <property type="entry name" value="S1_RPS1_repeat_ec3"/>
    <property type="match status" value="1"/>
</dbReference>
<comment type="caution">
    <text evidence="8">The sequence shown here is derived from an EMBL/GenBank/DDBJ whole genome shotgun (WGS) entry which is preliminary data.</text>
</comment>
<dbReference type="Proteomes" id="UP000294841">
    <property type="component" value="Unassembled WGS sequence"/>
</dbReference>
<evidence type="ECO:0000313" key="8">
    <source>
        <dbReference type="EMBL" id="TCP14070.1"/>
    </source>
</evidence>
<dbReference type="PANTHER" id="PTHR10724:SF7">
    <property type="entry name" value="SMALL RIBOSOMAL SUBUNIT PROTEIN BS1C"/>
    <property type="match status" value="1"/>
</dbReference>
<feature type="domain" description="S1 motif" evidence="7">
    <location>
        <begin position="377"/>
        <end position="447"/>
    </location>
</feature>
<dbReference type="EMBL" id="SLXI01000001">
    <property type="protein sequence ID" value="TCP14070.1"/>
    <property type="molecule type" value="Genomic_DNA"/>
</dbReference>
<dbReference type="InterPro" id="IPR050437">
    <property type="entry name" value="Ribos_protein_bS1-like"/>
</dbReference>
<evidence type="ECO:0000256" key="5">
    <source>
        <dbReference type="ARBA" id="ARBA00023274"/>
    </source>
</evidence>
<dbReference type="FunFam" id="2.40.50.140:FF:000021">
    <property type="entry name" value="30S ribosomal protein S1"/>
    <property type="match status" value="1"/>
</dbReference>
<dbReference type="SMART" id="SM00316">
    <property type="entry name" value="S1"/>
    <property type="match status" value="6"/>
</dbReference>
<protein>
    <recommendedName>
        <fullName evidence="6">30S ribosomal protein S1</fullName>
    </recommendedName>
</protein>
<dbReference type="FunFam" id="2.40.50.140:FF:000018">
    <property type="entry name" value="30S ribosomal protein S1"/>
    <property type="match status" value="1"/>
</dbReference>
<dbReference type="CDD" id="cd04465">
    <property type="entry name" value="S1_RPS1_repeat_ec2_hs2"/>
    <property type="match status" value="1"/>
</dbReference>
<feature type="domain" description="S1 motif" evidence="7">
    <location>
        <begin position="205"/>
        <end position="273"/>
    </location>
</feature>
<dbReference type="PROSITE" id="PS50126">
    <property type="entry name" value="S1"/>
    <property type="match status" value="6"/>
</dbReference>
<feature type="domain" description="S1 motif" evidence="7">
    <location>
        <begin position="464"/>
        <end position="525"/>
    </location>
</feature>
<evidence type="ECO:0000313" key="9">
    <source>
        <dbReference type="Proteomes" id="UP000294841"/>
    </source>
</evidence>
<comment type="function">
    <text evidence="6">Binds mRNA; thus facilitating recognition of the initiation point. It is needed to translate mRNA with a short Shine-Dalgarno (SD) purine-rich sequence.</text>
</comment>
<dbReference type="GO" id="GO:0003735">
    <property type="term" value="F:structural constituent of ribosome"/>
    <property type="evidence" value="ECO:0007669"/>
    <property type="project" value="InterPro"/>
</dbReference>
<dbReference type="FunFam" id="2.40.50.140:FF:000017">
    <property type="entry name" value="30S ribosomal protein S1"/>
    <property type="match status" value="1"/>
</dbReference>
<feature type="domain" description="S1 motif" evidence="7">
    <location>
        <begin position="34"/>
        <end position="100"/>
    </location>
</feature>
<dbReference type="InterPro" id="IPR000110">
    <property type="entry name" value="Ribosomal_bS1"/>
</dbReference>
<dbReference type="NCBIfam" id="NF004952">
    <property type="entry name" value="PRK06299.1-2"/>
    <property type="match status" value="1"/>
</dbReference>
<dbReference type="Pfam" id="PF00575">
    <property type="entry name" value="S1"/>
    <property type="match status" value="6"/>
</dbReference>
<dbReference type="NCBIfam" id="NF004954">
    <property type="entry name" value="PRK06299.1-4"/>
    <property type="match status" value="1"/>
</dbReference>
<dbReference type="InterPro" id="IPR035104">
    <property type="entry name" value="Ribosomal_protein_S1-like"/>
</dbReference>
<dbReference type="InterPro" id="IPR003029">
    <property type="entry name" value="S1_domain"/>
</dbReference>
<evidence type="ECO:0000256" key="3">
    <source>
        <dbReference type="ARBA" id="ARBA00022884"/>
    </source>
</evidence>
<dbReference type="FunFam" id="2.40.50.140:FF:000016">
    <property type="entry name" value="30S ribosomal protein S1"/>
    <property type="match status" value="1"/>
</dbReference>
<keyword evidence="4 6" id="KW-0689">Ribosomal protein</keyword>
<dbReference type="SUPFAM" id="SSF50249">
    <property type="entry name" value="Nucleic acid-binding proteins"/>
    <property type="match status" value="6"/>
</dbReference>
<dbReference type="PANTHER" id="PTHR10724">
    <property type="entry name" value="30S RIBOSOMAL PROTEIN S1"/>
    <property type="match status" value="1"/>
</dbReference>
<evidence type="ECO:0000256" key="2">
    <source>
        <dbReference type="ARBA" id="ARBA00022737"/>
    </source>
</evidence>
<proteinExistence type="inferred from homology"/>
<dbReference type="CDD" id="cd05687">
    <property type="entry name" value="S1_RPS1_repeat_ec1_hs1"/>
    <property type="match status" value="1"/>
</dbReference>
<organism evidence="8 9">
    <name type="scientific">Bisgaardia hudsonensis</name>
    <dbReference type="NCBI Taxonomy" id="109472"/>
    <lineage>
        <taxon>Bacteria</taxon>
        <taxon>Pseudomonadati</taxon>
        <taxon>Pseudomonadota</taxon>
        <taxon>Gammaproteobacteria</taxon>
        <taxon>Pasteurellales</taxon>
        <taxon>Pasteurellaceae</taxon>
        <taxon>Bisgaardia</taxon>
    </lineage>
</organism>
<name>A0A4V2SJB2_9PAST</name>
<feature type="domain" description="S1 motif" evidence="7">
    <location>
        <begin position="290"/>
        <end position="360"/>
    </location>
</feature>
<accession>A0A4V2SJB2</accession>
<dbReference type="GO" id="GO:0022627">
    <property type="term" value="C:cytosolic small ribosomal subunit"/>
    <property type="evidence" value="ECO:0007669"/>
    <property type="project" value="TreeGrafter"/>
</dbReference>
<comment type="similarity">
    <text evidence="1 6">Belongs to the bacterial ribosomal protein bS1 family.</text>
</comment>
<feature type="domain" description="S1 motif" evidence="7">
    <location>
        <begin position="118"/>
        <end position="184"/>
    </location>
</feature>
<dbReference type="Gene3D" id="2.40.50.140">
    <property type="entry name" value="Nucleic acid-binding proteins"/>
    <property type="match status" value="6"/>
</dbReference>
<keyword evidence="5 6" id="KW-0687">Ribonucleoprotein</keyword>
<dbReference type="GO" id="GO:0006412">
    <property type="term" value="P:translation"/>
    <property type="evidence" value="ECO:0007669"/>
    <property type="project" value="InterPro"/>
</dbReference>
<keyword evidence="9" id="KW-1185">Reference proteome</keyword>
<dbReference type="NCBIfam" id="NF004951">
    <property type="entry name" value="PRK06299.1-1"/>
    <property type="match status" value="1"/>
</dbReference>
<dbReference type="FunFam" id="2.40.50.140:FF:000011">
    <property type="entry name" value="30S ribosomal protein S1"/>
    <property type="match status" value="1"/>
</dbReference>
<keyword evidence="3 6" id="KW-0694">RNA-binding</keyword>
<evidence type="ECO:0000256" key="6">
    <source>
        <dbReference type="PIRNR" id="PIRNR002111"/>
    </source>
</evidence>
<dbReference type="PRINTS" id="PR00681">
    <property type="entry name" value="RIBOSOMALS1"/>
</dbReference>
<evidence type="ECO:0000256" key="1">
    <source>
        <dbReference type="ARBA" id="ARBA00006767"/>
    </source>
</evidence>
<dbReference type="NCBIfam" id="TIGR00717">
    <property type="entry name" value="rpsA"/>
    <property type="match status" value="1"/>
</dbReference>
<dbReference type="CDD" id="cd05689">
    <property type="entry name" value="S1_RPS1_repeat_ec4"/>
    <property type="match status" value="1"/>
</dbReference>
<dbReference type="InterPro" id="IPR012340">
    <property type="entry name" value="NA-bd_OB-fold"/>
</dbReference>
<dbReference type="AlphaFoldDB" id="A0A4V2SJB2"/>
<reference evidence="8 9" key="1">
    <citation type="submission" date="2019-03" db="EMBL/GenBank/DDBJ databases">
        <title>Genomic Encyclopedia of Type Strains, Phase IV (KMG-IV): sequencing the most valuable type-strain genomes for metagenomic binning, comparative biology and taxonomic classification.</title>
        <authorList>
            <person name="Goeker M."/>
        </authorList>
    </citation>
    <scope>NUCLEOTIDE SEQUENCE [LARGE SCALE GENOMIC DNA]</scope>
    <source>
        <strain evidence="8 9">DSM 28231</strain>
    </source>
</reference>
<keyword evidence="2" id="KW-0677">Repeat</keyword>
<dbReference type="PIRSF" id="PIRSF002111">
    <property type="entry name" value="RpsA"/>
    <property type="match status" value="1"/>
</dbReference>
<evidence type="ECO:0000256" key="4">
    <source>
        <dbReference type="ARBA" id="ARBA00022980"/>
    </source>
</evidence>